<protein>
    <submittedName>
        <fullName evidence="4">Oxidoreductase</fullName>
    </submittedName>
</protein>
<dbReference type="InterPro" id="IPR036291">
    <property type="entry name" value="NAD(P)-bd_dom_sf"/>
</dbReference>
<dbReference type="GO" id="GO:0016491">
    <property type="term" value="F:oxidoreductase activity"/>
    <property type="evidence" value="ECO:0007669"/>
    <property type="project" value="UniProtKB-KW"/>
</dbReference>
<dbReference type="SUPFAM" id="SSF55347">
    <property type="entry name" value="Glyceraldehyde-3-phosphate dehydrogenase-like, C-terminal domain"/>
    <property type="match status" value="1"/>
</dbReference>
<dbReference type="EMBL" id="BMXG01000001">
    <property type="protein sequence ID" value="GHB90365.1"/>
    <property type="molecule type" value="Genomic_DNA"/>
</dbReference>
<dbReference type="AlphaFoldDB" id="A0A8J3D962"/>
<dbReference type="SUPFAM" id="SSF51735">
    <property type="entry name" value="NAD(P)-binding Rossmann-fold domains"/>
    <property type="match status" value="1"/>
</dbReference>
<dbReference type="PANTHER" id="PTHR43818:SF11">
    <property type="entry name" value="BCDNA.GH03377"/>
    <property type="match status" value="1"/>
</dbReference>
<sequence length="363" mass="40098">MTQQKKDGMNYAPTAAKPKPVVEKGEFIIAAAHLDHGHIMGQVNGLTEAGGVLKYIYEPDAANASKVDGLKEKHPQAEIVDSLDRILEDDDVHLVASAAIPNLRGPLGCRVMEAGKDYFTDKCPFTSLEQLDQARETAARTGQKYMVYYSERVHVESAWYVDELIQNGAIGDIVHMEIFGPHSLNKASRPDWFFDKNQYGGILTDIASHQFDQFLHYTRQLSGEVLHARVDNLANSDKPELEDIGEAVLKLDNGVSCFSRVNWFSPPGARGWGDGRTFITGTKGTIEIRKYFDAGRSNEGNVIILADQQSEQLLKVSGEVGFPFFGQLILDCLNRTEKAMSQVHAFAAAELSLRAQAIAEGNR</sequence>
<dbReference type="InterPro" id="IPR000683">
    <property type="entry name" value="Gfo/Idh/MocA-like_OxRdtase_N"/>
</dbReference>
<dbReference type="Gene3D" id="3.30.360.10">
    <property type="entry name" value="Dihydrodipicolinate Reductase, domain 2"/>
    <property type="match status" value="1"/>
</dbReference>
<comment type="caution">
    <text evidence="4">The sequence shown here is derived from an EMBL/GenBank/DDBJ whole genome shotgun (WGS) entry which is preliminary data.</text>
</comment>
<reference evidence="4" key="2">
    <citation type="submission" date="2020-09" db="EMBL/GenBank/DDBJ databases">
        <authorList>
            <person name="Sun Q."/>
            <person name="Kim S."/>
        </authorList>
    </citation>
    <scope>NUCLEOTIDE SEQUENCE</scope>
    <source>
        <strain evidence="4">KCTC 12870</strain>
    </source>
</reference>
<keyword evidence="5" id="KW-1185">Reference proteome</keyword>
<evidence type="ECO:0000256" key="1">
    <source>
        <dbReference type="ARBA" id="ARBA00023002"/>
    </source>
</evidence>
<dbReference type="Pfam" id="PF01408">
    <property type="entry name" value="GFO_IDH_MocA"/>
    <property type="match status" value="1"/>
</dbReference>
<dbReference type="InterPro" id="IPR055170">
    <property type="entry name" value="GFO_IDH_MocA-like_dom"/>
</dbReference>
<dbReference type="RefSeq" id="WP_189510789.1">
    <property type="nucleotide sequence ID" value="NZ_BMXG01000001.1"/>
</dbReference>
<feature type="domain" description="GFO/IDH/MocA-like oxidoreductase" evidence="3">
    <location>
        <begin position="161"/>
        <end position="287"/>
    </location>
</feature>
<dbReference type="Proteomes" id="UP000642829">
    <property type="component" value="Unassembled WGS sequence"/>
</dbReference>
<reference evidence="4" key="1">
    <citation type="journal article" date="2014" name="Int. J. Syst. Evol. Microbiol.">
        <title>Complete genome sequence of Corynebacterium casei LMG S-19264T (=DSM 44701T), isolated from a smear-ripened cheese.</title>
        <authorList>
            <consortium name="US DOE Joint Genome Institute (JGI-PGF)"/>
            <person name="Walter F."/>
            <person name="Albersmeier A."/>
            <person name="Kalinowski J."/>
            <person name="Ruckert C."/>
        </authorList>
    </citation>
    <scope>NUCLEOTIDE SEQUENCE</scope>
    <source>
        <strain evidence="4">KCTC 12870</strain>
    </source>
</reference>
<evidence type="ECO:0000313" key="5">
    <source>
        <dbReference type="Proteomes" id="UP000642829"/>
    </source>
</evidence>
<dbReference type="PANTHER" id="PTHR43818">
    <property type="entry name" value="BCDNA.GH03377"/>
    <property type="match status" value="1"/>
</dbReference>
<feature type="domain" description="Gfo/Idh/MocA-like oxidoreductase N-terminal" evidence="2">
    <location>
        <begin position="53"/>
        <end position="149"/>
    </location>
</feature>
<organism evidence="4 5">
    <name type="scientific">Cerasicoccus arenae</name>
    <dbReference type="NCBI Taxonomy" id="424488"/>
    <lineage>
        <taxon>Bacteria</taxon>
        <taxon>Pseudomonadati</taxon>
        <taxon>Verrucomicrobiota</taxon>
        <taxon>Opitutia</taxon>
        <taxon>Puniceicoccales</taxon>
        <taxon>Cerasicoccaceae</taxon>
        <taxon>Cerasicoccus</taxon>
    </lineage>
</organism>
<evidence type="ECO:0000259" key="2">
    <source>
        <dbReference type="Pfam" id="PF01408"/>
    </source>
</evidence>
<dbReference type="Gene3D" id="3.40.50.720">
    <property type="entry name" value="NAD(P)-binding Rossmann-like Domain"/>
    <property type="match status" value="1"/>
</dbReference>
<name>A0A8J3D962_9BACT</name>
<proteinExistence type="predicted"/>
<dbReference type="InterPro" id="IPR050463">
    <property type="entry name" value="Gfo/Idh/MocA_oxidrdct_glycsds"/>
</dbReference>
<accession>A0A8J3D962</accession>
<keyword evidence="1" id="KW-0560">Oxidoreductase</keyword>
<evidence type="ECO:0000313" key="4">
    <source>
        <dbReference type="EMBL" id="GHB90365.1"/>
    </source>
</evidence>
<gene>
    <name evidence="4" type="ORF">GCM10007047_01360</name>
</gene>
<dbReference type="Pfam" id="PF22725">
    <property type="entry name" value="GFO_IDH_MocA_C3"/>
    <property type="match status" value="1"/>
</dbReference>
<dbReference type="GO" id="GO:0000166">
    <property type="term" value="F:nucleotide binding"/>
    <property type="evidence" value="ECO:0007669"/>
    <property type="project" value="InterPro"/>
</dbReference>
<evidence type="ECO:0000259" key="3">
    <source>
        <dbReference type="Pfam" id="PF22725"/>
    </source>
</evidence>